<evidence type="ECO:0000313" key="2">
    <source>
        <dbReference type="RefSeq" id="XP_075086087.1"/>
    </source>
</evidence>
<protein>
    <submittedName>
        <fullName evidence="2">Uncharacterized protein LOC142168826</fullName>
    </submittedName>
</protein>
<accession>A0AC58SM95</accession>
<reference evidence="1" key="1">
    <citation type="journal article" date="2014" name="Nat. Commun.">
        <title>The tobacco genome sequence and its comparison with those of tomato and potato.</title>
        <authorList>
            <person name="Sierro N."/>
            <person name="Battey J.N."/>
            <person name="Ouadi S."/>
            <person name="Bakaher N."/>
            <person name="Bovet L."/>
            <person name="Willig A."/>
            <person name="Goepfert S."/>
            <person name="Peitsch M.C."/>
            <person name="Ivanov N.V."/>
        </authorList>
    </citation>
    <scope>NUCLEOTIDE SEQUENCE [LARGE SCALE GENOMIC DNA]</scope>
</reference>
<dbReference type="Proteomes" id="UP000790787">
    <property type="component" value="Chromosome 14"/>
</dbReference>
<name>A0AC58SM95_TOBAC</name>
<evidence type="ECO:0000313" key="1">
    <source>
        <dbReference type="Proteomes" id="UP000790787"/>
    </source>
</evidence>
<proteinExistence type="predicted"/>
<gene>
    <name evidence="2" type="primary">LOC142168826</name>
</gene>
<keyword evidence="1" id="KW-1185">Reference proteome</keyword>
<organism evidence="1 2">
    <name type="scientific">Nicotiana tabacum</name>
    <name type="common">Common tobacco</name>
    <dbReference type="NCBI Taxonomy" id="4097"/>
    <lineage>
        <taxon>Eukaryota</taxon>
        <taxon>Viridiplantae</taxon>
        <taxon>Streptophyta</taxon>
        <taxon>Embryophyta</taxon>
        <taxon>Tracheophyta</taxon>
        <taxon>Spermatophyta</taxon>
        <taxon>Magnoliopsida</taxon>
        <taxon>eudicotyledons</taxon>
        <taxon>Gunneridae</taxon>
        <taxon>Pentapetalae</taxon>
        <taxon>asterids</taxon>
        <taxon>lamiids</taxon>
        <taxon>Solanales</taxon>
        <taxon>Solanaceae</taxon>
        <taxon>Nicotianoideae</taxon>
        <taxon>Nicotianeae</taxon>
        <taxon>Nicotiana</taxon>
    </lineage>
</organism>
<sequence length="531" mass="60569">MVDGYTMMKSSRLRFIRLHQKQLRAHFYKGFKDVVLHGDIEPSSQGQRVVLSSNFTGGACYMLRNYQDAMAICKWAGYPDLFITFTCNPKWPEITRFVENRGLSPEDRPDILTRIFKIKLDRMIKDLRDNKVFGEVKAEADLTEDELKNRCLQKLENFSKGCGRSFQDYPTMPKPVYCAEEVDNSNRLIRDELRYNRRALAEEHEQLLKNLTDKQKSIYEKIITVVNENKGEFFFLYGFGGTGKTFIWRTLASAIRSRGDIVVTVASSEIASLLLLGGRITHSRFVIPLNLTEDSTCNIKQGTPLANLIVKANMIIWDEAPMMHRYCFEALDKTLRDILRFKDASDLKRPFGVDGNEKVQIPDDLLINESVDPISAILESTHPDFIRRCNDIGYLQQRAILAPTFDMVESINEYMISLNHSSDKSYLSSDTICTSDQTYSALEHVHTPEFLNTIKCSGISNHTLTLKVGVLVMLLRNIDQSAGLCNGTRLIITKLENQVIEAKVLAGQKGFIPKMTLSPSDARIPFKFKRR</sequence>
<reference evidence="2" key="2">
    <citation type="submission" date="2025-08" db="UniProtKB">
        <authorList>
            <consortium name="RefSeq"/>
        </authorList>
    </citation>
    <scope>IDENTIFICATION</scope>
    <source>
        <tissue evidence="2">Leaf</tissue>
    </source>
</reference>
<dbReference type="RefSeq" id="XP_075086087.1">
    <property type="nucleotide sequence ID" value="XM_075229986.1"/>
</dbReference>